<dbReference type="SUPFAM" id="SSF89028">
    <property type="entry name" value="Cobalamin adenosyltransferase-like"/>
    <property type="match status" value="1"/>
</dbReference>
<comment type="catalytic activity">
    <reaction evidence="4">
        <text>2 cob(II)alamin + reduced [electron-transfer flavoprotein] + 2 ATP = 2 adenosylcob(III)alamin + 2 triphosphate + oxidized [electron-transfer flavoprotein] + 3 H(+)</text>
        <dbReference type="Rhea" id="RHEA:28671"/>
        <dbReference type="Rhea" id="RHEA-COMP:10685"/>
        <dbReference type="Rhea" id="RHEA-COMP:10686"/>
        <dbReference type="ChEBI" id="CHEBI:15378"/>
        <dbReference type="ChEBI" id="CHEBI:16304"/>
        <dbReference type="ChEBI" id="CHEBI:18036"/>
        <dbReference type="ChEBI" id="CHEBI:18408"/>
        <dbReference type="ChEBI" id="CHEBI:30616"/>
        <dbReference type="ChEBI" id="CHEBI:57692"/>
        <dbReference type="ChEBI" id="CHEBI:58307"/>
        <dbReference type="EC" id="2.5.1.17"/>
    </reaction>
</comment>
<organism evidence="6 7">
    <name type="scientific">Entotheonella factor</name>
    <dbReference type="NCBI Taxonomy" id="1429438"/>
    <lineage>
        <taxon>Bacteria</taxon>
        <taxon>Pseudomonadati</taxon>
        <taxon>Nitrospinota/Tectimicrobiota group</taxon>
        <taxon>Candidatus Tectimicrobiota</taxon>
        <taxon>Candidatus Entotheonellia</taxon>
        <taxon>Candidatus Entotheonellales</taxon>
        <taxon>Candidatus Entotheonellaceae</taxon>
        <taxon>Candidatus Entotheonella</taxon>
    </lineage>
</organism>
<comment type="catalytic activity">
    <reaction evidence="4">
        <text>2 cob(II)yrinate a,c diamide + reduced [electron-transfer flavoprotein] + 2 ATP = 2 adenosylcob(III)yrinate a,c-diamide + 2 triphosphate + oxidized [electron-transfer flavoprotein] + 3 H(+)</text>
        <dbReference type="Rhea" id="RHEA:11528"/>
        <dbReference type="Rhea" id="RHEA-COMP:10685"/>
        <dbReference type="Rhea" id="RHEA-COMP:10686"/>
        <dbReference type="ChEBI" id="CHEBI:15378"/>
        <dbReference type="ChEBI" id="CHEBI:18036"/>
        <dbReference type="ChEBI" id="CHEBI:30616"/>
        <dbReference type="ChEBI" id="CHEBI:57692"/>
        <dbReference type="ChEBI" id="CHEBI:58307"/>
        <dbReference type="ChEBI" id="CHEBI:58503"/>
        <dbReference type="ChEBI" id="CHEBI:58537"/>
        <dbReference type="EC" id="2.5.1.17"/>
    </reaction>
</comment>
<comment type="caution">
    <text evidence="6">The sequence shown here is derived from an EMBL/GenBank/DDBJ whole genome shotgun (WGS) entry which is preliminary data.</text>
</comment>
<dbReference type="InterPro" id="IPR036451">
    <property type="entry name" value="CblAdoTrfase-like_sf"/>
</dbReference>
<gene>
    <name evidence="6" type="ORF">ETSY1_40050</name>
</gene>
<dbReference type="NCBIfam" id="TIGR00636">
    <property type="entry name" value="PduO_Nterm"/>
    <property type="match status" value="1"/>
</dbReference>
<dbReference type="HOGENOM" id="CLU_083486_0_2_7"/>
<accession>W4L6E5</accession>
<feature type="domain" description="Cobalamin adenosyltransferase-like" evidence="5">
    <location>
        <begin position="8"/>
        <end position="186"/>
    </location>
</feature>
<comment type="pathway">
    <text evidence="4">Cofactor biosynthesis; adenosylcobalamin biosynthesis; adenosylcobalamin from cob(II)yrinate a,c-diamide: step 2/7.</text>
</comment>
<evidence type="ECO:0000256" key="4">
    <source>
        <dbReference type="RuleBase" id="RU366026"/>
    </source>
</evidence>
<dbReference type="InterPro" id="IPR029499">
    <property type="entry name" value="PduO-typ"/>
</dbReference>
<sequence>MSIRLSKIYTRSGDKGMTRLVGGDQQRKDSLLVESYGEVDELNSHVGLLRALARQHAELSEASEPIFQTIQNDLFDIGALLATMPDNKDLAARLDAFKKPLEDGSDQRINTLEQQIDAWNEHLPELNSFVLPGGGVVNAQANVARTVCRRLERLLVQRQDTYPVAPVILAYINRLSDFFFVYGRWASAQLGEAELLWDMNR</sequence>
<keyword evidence="4" id="KW-0169">Cobalamin biosynthesis</keyword>
<keyword evidence="3 4" id="KW-0067">ATP-binding</keyword>
<dbReference type="Pfam" id="PF01923">
    <property type="entry name" value="Cob_adeno_trans"/>
    <property type="match status" value="1"/>
</dbReference>
<dbReference type="PANTHER" id="PTHR12213">
    <property type="entry name" value="CORRINOID ADENOSYLTRANSFERASE"/>
    <property type="match status" value="1"/>
</dbReference>
<protein>
    <recommendedName>
        <fullName evidence="4">Corrinoid adenosyltransferase</fullName>
        <ecNumber evidence="4">2.5.1.17</ecNumber>
    </recommendedName>
    <alternativeName>
        <fullName evidence="4">Cob(II)alamin adenosyltransferase</fullName>
    </alternativeName>
    <alternativeName>
        <fullName evidence="4">Cob(II)yrinic acid a,c-diamide adenosyltransferase</fullName>
    </alternativeName>
    <alternativeName>
        <fullName evidence="4">Cobinamide/cobalamin adenosyltransferase</fullName>
    </alternativeName>
</protein>
<dbReference type="GO" id="GO:0009236">
    <property type="term" value="P:cobalamin biosynthetic process"/>
    <property type="evidence" value="ECO:0007669"/>
    <property type="project" value="UniProtKB-UniRule"/>
</dbReference>
<dbReference type="GO" id="GO:0005524">
    <property type="term" value="F:ATP binding"/>
    <property type="evidence" value="ECO:0007669"/>
    <property type="project" value="UniProtKB-UniRule"/>
</dbReference>
<dbReference type="Gene3D" id="1.20.1200.10">
    <property type="entry name" value="Cobalamin adenosyltransferase-like"/>
    <property type="match status" value="1"/>
</dbReference>
<evidence type="ECO:0000256" key="1">
    <source>
        <dbReference type="ARBA" id="ARBA00022679"/>
    </source>
</evidence>
<evidence type="ECO:0000259" key="5">
    <source>
        <dbReference type="Pfam" id="PF01923"/>
    </source>
</evidence>
<keyword evidence="1 4" id="KW-0808">Transferase</keyword>
<reference evidence="6 7" key="1">
    <citation type="journal article" date="2014" name="Nature">
        <title>An environmental bacterial taxon with a large and distinct metabolic repertoire.</title>
        <authorList>
            <person name="Wilson M.C."/>
            <person name="Mori T."/>
            <person name="Ruckert C."/>
            <person name="Uria A.R."/>
            <person name="Helf M.J."/>
            <person name="Takada K."/>
            <person name="Gernert C."/>
            <person name="Steffens U.A."/>
            <person name="Heycke N."/>
            <person name="Schmitt S."/>
            <person name="Rinke C."/>
            <person name="Helfrich E.J."/>
            <person name="Brachmann A.O."/>
            <person name="Gurgui C."/>
            <person name="Wakimoto T."/>
            <person name="Kracht M."/>
            <person name="Crusemann M."/>
            <person name="Hentschel U."/>
            <person name="Abe I."/>
            <person name="Matsunaga S."/>
            <person name="Kalinowski J."/>
            <person name="Takeyama H."/>
            <person name="Piel J."/>
        </authorList>
    </citation>
    <scope>NUCLEOTIDE SEQUENCE [LARGE SCALE GENOMIC DNA]</scope>
    <source>
        <strain evidence="7">TSY1</strain>
    </source>
</reference>
<dbReference type="UniPathway" id="UPA00148">
    <property type="reaction ID" value="UER00233"/>
</dbReference>
<dbReference type="GO" id="GO:0008817">
    <property type="term" value="F:corrinoid adenosyltransferase activity"/>
    <property type="evidence" value="ECO:0007669"/>
    <property type="project" value="UniProtKB-UniRule"/>
</dbReference>
<keyword evidence="7" id="KW-1185">Reference proteome</keyword>
<evidence type="ECO:0000313" key="7">
    <source>
        <dbReference type="Proteomes" id="UP000019141"/>
    </source>
</evidence>
<evidence type="ECO:0000256" key="3">
    <source>
        <dbReference type="ARBA" id="ARBA00022840"/>
    </source>
</evidence>
<comment type="similarity">
    <text evidence="4">Belongs to the Cob(I)alamin adenosyltransferase family.</text>
</comment>
<dbReference type="EMBL" id="AZHW01001273">
    <property type="protein sequence ID" value="ETW93250.1"/>
    <property type="molecule type" value="Genomic_DNA"/>
</dbReference>
<dbReference type="AlphaFoldDB" id="W4L6E5"/>
<dbReference type="EC" id="2.5.1.17" evidence="4"/>
<dbReference type="PANTHER" id="PTHR12213:SF0">
    <property type="entry name" value="CORRINOID ADENOSYLTRANSFERASE MMAB"/>
    <property type="match status" value="1"/>
</dbReference>
<proteinExistence type="inferred from homology"/>
<evidence type="ECO:0000256" key="2">
    <source>
        <dbReference type="ARBA" id="ARBA00022741"/>
    </source>
</evidence>
<dbReference type="PATRIC" id="fig|1429438.4.peg.7503"/>
<evidence type="ECO:0000313" key="6">
    <source>
        <dbReference type="EMBL" id="ETW93250.1"/>
    </source>
</evidence>
<dbReference type="Proteomes" id="UP000019141">
    <property type="component" value="Unassembled WGS sequence"/>
</dbReference>
<keyword evidence="2 4" id="KW-0547">Nucleotide-binding</keyword>
<dbReference type="InterPro" id="IPR016030">
    <property type="entry name" value="CblAdoTrfase-like"/>
</dbReference>
<name>W4L6E5_ENTF1</name>